<keyword evidence="1 4" id="KW-0489">Methyltransferase</keyword>
<keyword evidence="5" id="KW-1185">Reference proteome</keyword>
<protein>
    <submittedName>
        <fullName evidence="4">Class I SAM-dependent methyltransferase</fullName>
    </submittedName>
</protein>
<reference evidence="4 5" key="1">
    <citation type="submission" date="2021-06" db="EMBL/GenBank/DDBJ databases">
        <title>Sphingomonas sp. XMGL2, whole genome shotgun sequencing project.</title>
        <authorList>
            <person name="Zhao G."/>
            <person name="Shen L."/>
        </authorList>
    </citation>
    <scope>NUCLEOTIDE SEQUENCE [LARGE SCALE GENOMIC DNA]</scope>
    <source>
        <strain evidence="4 5">XMGL2</strain>
    </source>
</reference>
<comment type="caution">
    <text evidence="4">The sequence shown here is derived from an EMBL/GenBank/DDBJ whole genome shotgun (WGS) entry which is preliminary data.</text>
</comment>
<dbReference type="PANTHER" id="PTHR43861:SF1">
    <property type="entry name" value="TRANS-ACONITATE 2-METHYLTRANSFERASE"/>
    <property type="match status" value="1"/>
</dbReference>
<dbReference type="GO" id="GO:0032259">
    <property type="term" value="P:methylation"/>
    <property type="evidence" value="ECO:0007669"/>
    <property type="project" value="UniProtKB-KW"/>
</dbReference>
<dbReference type="EMBL" id="JAHKRT010000003">
    <property type="protein sequence ID" value="MBU3077617.1"/>
    <property type="molecule type" value="Genomic_DNA"/>
</dbReference>
<dbReference type="CDD" id="cd02440">
    <property type="entry name" value="AdoMet_MTases"/>
    <property type="match status" value="1"/>
</dbReference>
<gene>
    <name evidence="4" type="ORF">KOF26_07020</name>
</gene>
<name>A0ABS6BJ24_9SPHN</name>
<sequence length="320" mass="35885">MQVSEEIIRDVYRGLLGREPENEDVVRMHAASGRTLAETLASALQSEEFRSRFRAPGDPARIGRHLEARENRVEVDCTPDQEQAMFERIARHWQSFGETEPYWSVLTNPLFFKDTLPEHIDGFFEHGRSDVERSLNYLRRADLACEHVERALDFGCGVGRLTVALARYANTVVGVDISPGHLREAEKSAARFGIDNAQFRLISNVADLDTIGNFDLIVSRIVLQHNPPPVMAALYRKLLGCLRPRGMAVVQMPTYIAGQSFAVAPYLSGPEEPMEMNALPQHEIFSIIEASGCRVIEVRECSHLGDVDGISHTFAVQRRA</sequence>
<dbReference type="PANTHER" id="PTHR43861">
    <property type="entry name" value="TRANS-ACONITATE 2-METHYLTRANSFERASE-RELATED"/>
    <property type="match status" value="1"/>
</dbReference>
<dbReference type="GO" id="GO:0008168">
    <property type="term" value="F:methyltransferase activity"/>
    <property type="evidence" value="ECO:0007669"/>
    <property type="project" value="UniProtKB-KW"/>
</dbReference>
<evidence type="ECO:0000313" key="5">
    <source>
        <dbReference type="Proteomes" id="UP000776276"/>
    </source>
</evidence>
<feature type="domain" description="Methyltransferase" evidence="3">
    <location>
        <begin position="152"/>
        <end position="246"/>
    </location>
</feature>
<dbReference type="InterPro" id="IPR041698">
    <property type="entry name" value="Methyltransf_25"/>
</dbReference>
<evidence type="ECO:0000256" key="1">
    <source>
        <dbReference type="ARBA" id="ARBA00022603"/>
    </source>
</evidence>
<dbReference type="Proteomes" id="UP000776276">
    <property type="component" value="Unassembled WGS sequence"/>
</dbReference>
<evidence type="ECO:0000313" key="4">
    <source>
        <dbReference type="EMBL" id="MBU3077617.1"/>
    </source>
</evidence>
<keyword evidence="2" id="KW-0808">Transferase</keyword>
<organism evidence="4 5">
    <name type="scientific">Sphingomonas quercus</name>
    <dbReference type="NCBI Taxonomy" id="2842451"/>
    <lineage>
        <taxon>Bacteria</taxon>
        <taxon>Pseudomonadati</taxon>
        <taxon>Pseudomonadota</taxon>
        <taxon>Alphaproteobacteria</taxon>
        <taxon>Sphingomonadales</taxon>
        <taxon>Sphingomonadaceae</taxon>
        <taxon>Sphingomonas</taxon>
    </lineage>
</organism>
<evidence type="ECO:0000259" key="3">
    <source>
        <dbReference type="Pfam" id="PF13649"/>
    </source>
</evidence>
<evidence type="ECO:0000256" key="2">
    <source>
        <dbReference type="ARBA" id="ARBA00022679"/>
    </source>
</evidence>
<proteinExistence type="predicted"/>
<accession>A0ABS6BJ24</accession>
<dbReference type="Pfam" id="PF13649">
    <property type="entry name" value="Methyltransf_25"/>
    <property type="match status" value="1"/>
</dbReference>
<dbReference type="RefSeq" id="WP_216322350.1">
    <property type="nucleotide sequence ID" value="NZ_JAHKRT010000003.1"/>
</dbReference>